<accession>A0A327SDU9</accession>
<dbReference type="PANTHER" id="PTHR30026">
    <property type="entry name" value="OUTER MEMBRANE PROTEIN TOLC"/>
    <property type="match status" value="1"/>
</dbReference>
<evidence type="ECO:0000256" key="1">
    <source>
        <dbReference type="ARBA" id="ARBA00004442"/>
    </source>
</evidence>
<gene>
    <name evidence="8" type="ORF">LY11_03530</name>
</gene>
<organism evidence="8 9">
    <name type="scientific">Pedobacter cryoconitis</name>
    <dbReference type="NCBI Taxonomy" id="188932"/>
    <lineage>
        <taxon>Bacteria</taxon>
        <taxon>Pseudomonadati</taxon>
        <taxon>Bacteroidota</taxon>
        <taxon>Sphingobacteriia</taxon>
        <taxon>Sphingobacteriales</taxon>
        <taxon>Sphingobacteriaceae</taxon>
        <taxon>Pedobacter</taxon>
    </lineage>
</organism>
<dbReference type="EMBL" id="QLLR01000020">
    <property type="protein sequence ID" value="RAJ27239.1"/>
    <property type="molecule type" value="Genomic_DNA"/>
</dbReference>
<dbReference type="SUPFAM" id="SSF56954">
    <property type="entry name" value="Outer membrane efflux proteins (OEP)"/>
    <property type="match status" value="1"/>
</dbReference>
<keyword evidence="7" id="KW-0998">Cell outer membrane</keyword>
<comment type="caution">
    <text evidence="8">The sequence shown here is derived from an EMBL/GenBank/DDBJ whole genome shotgun (WGS) entry which is preliminary data.</text>
</comment>
<dbReference type="GO" id="GO:1990281">
    <property type="term" value="C:efflux pump complex"/>
    <property type="evidence" value="ECO:0007669"/>
    <property type="project" value="TreeGrafter"/>
</dbReference>
<evidence type="ECO:0000256" key="4">
    <source>
        <dbReference type="ARBA" id="ARBA00022452"/>
    </source>
</evidence>
<dbReference type="AlphaFoldDB" id="A0A327SDU9"/>
<comment type="similarity">
    <text evidence="2">Belongs to the outer membrane factor (OMF) (TC 1.B.17) family.</text>
</comment>
<dbReference type="RefSeq" id="WP_111634946.1">
    <property type="nucleotide sequence ID" value="NZ_QLLR01000020.1"/>
</dbReference>
<keyword evidence="6" id="KW-0472">Membrane</keyword>
<dbReference type="PANTHER" id="PTHR30026:SF20">
    <property type="entry name" value="OUTER MEMBRANE PROTEIN TOLC"/>
    <property type="match status" value="1"/>
</dbReference>
<evidence type="ECO:0000256" key="5">
    <source>
        <dbReference type="ARBA" id="ARBA00022692"/>
    </source>
</evidence>
<dbReference type="Proteomes" id="UP000249754">
    <property type="component" value="Unassembled WGS sequence"/>
</dbReference>
<protein>
    <submittedName>
        <fullName evidence="8">Outer membrane protein TolC</fullName>
    </submittedName>
</protein>
<dbReference type="InterPro" id="IPR051906">
    <property type="entry name" value="TolC-like"/>
</dbReference>
<keyword evidence="4" id="KW-1134">Transmembrane beta strand</keyword>
<evidence type="ECO:0000256" key="6">
    <source>
        <dbReference type="ARBA" id="ARBA00023136"/>
    </source>
</evidence>
<dbReference type="Pfam" id="PF02321">
    <property type="entry name" value="OEP"/>
    <property type="match status" value="2"/>
</dbReference>
<comment type="subcellular location">
    <subcellularLocation>
        <location evidence="1">Cell outer membrane</location>
    </subcellularLocation>
</comment>
<name>A0A327SDU9_9SPHI</name>
<keyword evidence="5" id="KW-0812">Transmembrane</keyword>
<evidence type="ECO:0000256" key="2">
    <source>
        <dbReference type="ARBA" id="ARBA00007613"/>
    </source>
</evidence>
<sequence length="446" mass="50573">MKQQEIKVGYSIFCILLLLPGPCVFGQTLEHEPVRLTLSQAWDRASAYNKEVAAQQITTRQQAEEFNDAKTKRLPALQAGTSYNRFTAMTAFEDGLSKSKKIHLTPDNVNLDASASLILYQGKQLNNYVKEKEQAKYLSVVAQRQQLAEVKLKVATTYYSVQRNEQFRNLLLANLKEEEKRQQQMKVLFKNGVVLRSDLLRAALQISRQNMKLIEVNNTILLAENELKLLLGMPQVQALTLTDPIVMPQLEKEESLASLISDAQTEGYEIKIATQRTLIAFFKQKQVQAAFMPKVELLANYGYAYPDNVFYPTIKRVYGLGSAGVRITMPLSALYQNKHKSAIAQLESGKQKILLADQEDKTGQLTMNVYVRYNEALKRVEIAEENIKLATENYRIVSAGYFNQLALLTDLLDADTQLLQSRFDLEDAKVIAIIQYYQLLKTAGRL</sequence>
<evidence type="ECO:0000313" key="9">
    <source>
        <dbReference type="Proteomes" id="UP000249754"/>
    </source>
</evidence>
<reference evidence="8 9" key="1">
    <citation type="submission" date="2018-06" db="EMBL/GenBank/DDBJ databases">
        <title>Genomic Encyclopedia of Archaeal and Bacterial Type Strains, Phase II (KMG-II): from individual species to whole genera.</title>
        <authorList>
            <person name="Goeker M."/>
        </authorList>
    </citation>
    <scope>NUCLEOTIDE SEQUENCE [LARGE SCALE GENOMIC DNA]</scope>
    <source>
        <strain evidence="8 9">DSM 14825</strain>
    </source>
</reference>
<dbReference type="GO" id="GO:0015562">
    <property type="term" value="F:efflux transmembrane transporter activity"/>
    <property type="evidence" value="ECO:0007669"/>
    <property type="project" value="InterPro"/>
</dbReference>
<proteinExistence type="inferred from homology"/>
<evidence type="ECO:0000313" key="8">
    <source>
        <dbReference type="EMBL" id="RAJ27239.1"/>
    </source>
</evidence>
<dbReference type="Gene3D" id="1.20.1600.10">
    <property type="entry name" value="Outer membrane efflux proteins (OEP)"/>
    <property type="match status" value="1"/>
</dbReference>
<evidence type="ECO:0000256" key="7">
    <source>
        <dbReference type="ARBA" id="ARBA00023237"/>
    </source>
</evidence>
<dbReference type="GO" id="GO:0009279">
    <property type="term" value="C:cell outer membrane"/>
    <property type="evidence" value="ECO:0007669"/>
    <property type="project" value="UniProtKB-SubCell"/>
</dbReference>
<evidence type="ECO:0000256" key="3">
    <source>
        <dbReference type="ARBA" id="ARBA00022448"/>
    </source>
</evidence>
<dbReference type="InterPro" id="IPR003423">
    <property type="entry name" value="OMP_efflux"/>
</dbReference>
<dbReference type="GO" id="GO:0015288">
    <property type="term" value="F:porin activity"/>
    <property type="evidence" value="ECO:0007669"/>
    <property type="project" value="TreeGrafter"/>
</dbReference>
<dbReference type="OrthoDB" id="1271612at2"/>
<keyword evidence="3" id="KW-0813">Transport</keyword>